<proteinExistence type="predicted"/>
<evidence type="ECO:0000313" key="1">
    <source>
        <dbReference type="EMBL" id="QDS93821.1"/>
    </source>
</evidence>
<dbReference type="EMBL" id="CP036262">
    <property type="protein sequence ID" value="QDS93821.1"/>
    <property type="molecule type" value="Genomic_DNA"/>
</dbReference>
<protein>
    <submittedName>
        <fullName evidence="1">Uncharacterized protein</fullName>
    </submittedName>
</protein>
<dbReference type="KEGG" id="rml:FF011L_25940"/>
<gene>
    <name evidence="1" type="ORF">FF011L_25940</name>
</gene>
<sequence length="118" mass="13171">MRAWFHPTTGLMYACGMNAWGSNRTERRGGLLRILYTGAETLLPIGLEAKESGMTLRFNQPVDSELARDPKNDLVDSWRLKRSANDGSRLYDGKSLVVDSVEVCGDGRSVRLRLPEIS</sequence>
<dbReference type="PROSITE" id="PS51257">
    <property type="entry name" value="PROKAR_LIPOPROTEIN"/>
    <property type="match status" value="1"/>
</dbReference>
<accession>A0A517MG08</accession>
<keyword evidence="2" id="KW-1185">Reference proteome</keyword>
<organism evidence="1 2">
    <name type="scientific">Roseimaritima multifibrata</name>
    <dbReference type="NCBI Taxonomy" id="1930274"/>
    <lineage>
        <taxon>Bacteria</taxon>
        <taxon>Pseudomonadati</taxon>
        <taxon>Planctomycetota</taxon>
        <taxon>Planctomycetia</taxon>
        <taxon>Pirellulales</taxon>
        <taxon>Pirellulaceae</taxon>
        <taxon>Roseimaritima</taxon>
    </lineage>
</organism>
<name>A0A517MG08_9BACT</name>
<reference evidence="1 2" key="1">
    <citation type="submission" date="2019-02" db="EMBL/GenBank/DDBJ databases">
        <title>Deep-cultivation of Planctomycetes and their phenomic and genomic characterization uncovers novel biology.</title>
        <authorList>
            <person name="Wiegand S."/>
            <person name="Jogler M."/>
            <person name="Boedeker C."/>
            <person name="Pinto D."/>
            <person name="Vollmers J."/>
            <person name="Rivas-Marin E."/>
            <person name="Kohn T."/>
            <person name="Peeters S.H."/>
            <person name="Heuer A."/>
            <person name="Rast P."/>
            <person name="Oberbeckmann S."/>
            <person name="Bunk B."/>
            <person name="Jeske O."/>
            <person name="Meyerdierks A."/>
            <person name="Storesund J.E."/>
            <person name="Kallscheuer N."/>
            <person name="Luecker S."/>
            <person name="Lage O.M."/>
            <person name="Pohl T."/>
            <person name="Merkel B.J."/>
            <person name="Hornburger P."/>
            <person name="Mueller R.-W."/>
            <person name="Bruemmer F."/>
            <person name="Labrenz M."/>
            <person name="Spormann A.M."/>
            <person name="Op den Camp H."/>
            <person name="Overmann J."/>
            <person name="Amann R."/>
            <person name="Jetten M.S.M."/>
            <person name="Mascher T."/>
            <person name="Medema M.H."/>
            <person name="Devos D.P."/>
            <person name="Kaster A.-K."/>
            <person name="Ovreas L."/>
            <person name="Rohde M."/>
            <person name="Galperin M.Y."/>
            <person name="Jogler C."/>
        </authorList>
    </citation>
    <scope>NUCLEOTIDE SEQUENCE [LARGE SCALE GENOMIC DNA]</scope>
    <source>
        <strain evidence="1 2">FF011L</strain>
    </source>
</reference>
<evidence type="ECO:0000313" key="2">
    <source>
        <dbReference type="Proteomes" id="UP000320672"/>
    </source>
</evidence>
<dbReference type="Proteomes" id="UP000320672">
    <property type="component" value="Chromosome"/>
</dbReference>
<dbReference type="AlphaFoldDB" id="A0A517MG08"/>